<dbReference type="FunFam" id="1.20.1250.20:FF:000316">
    <property type="entry name" value="Solute carrier family 15, member 5"/>
    <property type="match status" value="1"/>
</dbReference>
<name>A0A8B9NG65_9AVES</name>
<evidence type="ECO:0000256" key="1">
    <source>
        <dbReference type="ARBA" id="ARBA00004141"/>
    </source>
</evidence>
<evidence type="ECO:0000256" key="4">
    <source>
        <dbReference type="ARBA" id="ARBA00022692"/>
    </source>
</evidence>
<keyword evidence="6" id="KW-0571">Peptide transport</keyword>
<dbReference type="CDD" id="cd17349">
    <property type="entry name" value="MFS_SLC15A5"/>
    <property type="match status" value="1"/>
</dbReference>
<evidence type="ECO:0000313" key="13">
    <source>
        <dbReference type="Ensembl" id="ENSANIP00000021915.1"/>
    </source>
</evidence>
<dbReference type="GO" id="GO:0016020">
    <property type="term" value="C:membrane"/>
    <property type="evidence" value="ECO:0007669"/>
    <property type="project" value="UniProtKB-SubCell"/>
</dbReference>
<feature type="transmembrane region" description="Helical" evidence="12">
    <location>
        <begin position="84"/>
        <end position="104"/>
    </location>
</feature>
<feature type="transmembrane region" description="Helical" evidence="12">
    <location>
        <begin position="348"/>
        <end position="367"/>
    </location>
</feature>
<keyword evidence="9 12" id="KW-0472">Membrane</keyword>
<dbReference type="GO" id="GO:0015833">
    <property type="term" value="P:peptide transport"/>
    <property type="evidence" value="ECO:0007669"/>
    <property type="project" value="UniProtKB-KW"/>
</dbReference>
<evidence type="ECO:0000256" key="10">
    <source>
        <dbReference type="ARBA" id="ARBA00058436"/>
    </source>
</evidence>
<evidence type="ECO:0000256" key="8">
    <source>
        <dbReference type="ARBA" id="ARBA00022989"/>
    </source>
</evidence>
<proteinExistence type="inferred from homology"/>
<evidence type="ECO:0000313" key="14">
    <source>
        <dbReference type="Proteomes" id="UP000694541"/>
    </source>
</evidence>
<feature type="transmembrane region" description="Helical" evidence="12">
    <location>
        <begin position="110"/>
        <end position="135"/>
    </location>
</feature>
<dbReference type="InterPro" id="IPR036259">
    <property type="entry name" value="MFS_trans_sf"/>
</dbReference>
<keyword evidence="14" id="KW-1185">Reference proteome</keyword>
<evidence type="ECO:0000256" key="7">
    <source>
        <dbReference type="ARBA" id="ARBA00022927"/>
    </source>
</evidence>
<evidence type="ECO:0000256" key="5">
    <source>
        <dbReference type="ARBA" id="ARBA00022847"/>
    </source>
</evidence>
<dbReference type="InterPro" id="IPR000109">
    <property type="entry name" value="POT_fam"/>
</dbReference>
<comment type="similarity">
    <text evidence="2">Belongs to the major facilitator superfamily. Proton-dependent oligopeptide transporter (POT/PTR) (TC 2.A.17) family.</text>
</comment>
<feature type="transmembrane region" description="Helical" evidence="12">
    <location>
        <begin position="58"/>
        <end position="77"/>
    </location>
</feature>
<comment type="function">
    <text evidence="10">Proton oligopeptide cotransporter.</text>
</comment>
<feature type="transmembrane region" description="Helical" evidence="12">
    <location>
        <begin position="224"/>
        <end position="244"/>
    </location>
</feature>
<dbReference type="GO" id="GO:0015031">
    <property type="term" value="P:protein transport"/>
    <property type="evidence" value="ECO:0007669"/>
    <property type="project" value="UniProtKB-KW"/>
</dbReference>
<dbReference type="Ensembl" id="ENSANIT00000022637.1">
    <property type="protein sequence ID" value="ENSANIP00000021915.1"/>
    <property type="gene ID" value="ENSANIG00000014882.1"/>
</dbReference>
<keyword evidence="7" id="KW-0653">Protein transport</keyword>
<evidence type="ECO:0000256" key="3">
    <source>
        <dbReference type="ARBA" id="ARBA00022448"/>
    </source>
</evidence>
<sequence>TYSIGFTDMQEKQLLNHMADKEQRPLPGRSNHDENLSQSAKKFQEAVCVLLVELCERFTFFGIVCNMILFCTVRLGYRNYQAAIVNMCFVGTSVLTPVLAGWLAECLVGRIKLVCVCMFLHFLGTALLPVVAFPFEDVYIDRRHILHMLSKREQKIVFYFALLTASLGIGGIRAIVCPLSAYNLEDCGPKELFSFFNWFNWLVNLNSAVVFVSISYIQKSVARNLGFLIPFVSVLMAMITIHMVRGEMIYKPKTDSSLLTTFGVIASALKKTCCVRYRYFSGSMTNWLDHAKENYGGQYSETQVESTKLLSRLFPLFAFQILYRTCIMQIPSGYYLQTMNSNLHFSGFVLPVAAMNVISIVPLLILVPILEQINSCLFNAKDTGRSPTIFIGQLSAALSVMVAGFSEIHRKHFPQVEQTLSEEVLLVSSMPCFHLAPQYILLGVAEALVTPSCSLLAFRLVPERIRGISMHFLTLFNGAGCFMGAFFVHTAHAGTQGNWFPHLLHEGKLERFFFFLASLMMVNTLGFWTIAHRYWHSLRQSYGNLGLHFYGNLPETLMK</sequence>
<evidence type="ECO:0000256" key="6">
    <source>
        <dbReference type="ARBA" id="ARBA00022856"/>
    </source>
</evidence>
<feature type="transmembrane region" description="Helical" evidence="12">
    <location>
        <begin position="156"/>
        <end position="176"/>
    </location>
</feature>
<dbReference type="AlphaFoldDB" id="A0A8B9NG65"/>
<dbReference type="SUPFAM" id="SSF103473">
    <property type="entry name" value="MFS general substrate transporter"/>
    <property type="match status" value="2"/>
</dbReference>
<dbReference type="Pfam" id="PF00854">
    <property type="entry name" value="PTR2"/>
    <property type="match status" value="1"/>
</dbReference>
<evidence type="ECO:0000256" key="11">
    <source>
        <dbReference type="ARBA" id="ARBA00070839"/>
    </source>
</evidence>
<accession>A0A8B9NG65</accession>
<dbReference type="PANTHER" id="PTHR11654">
    <property type="entry name" value="OLIGOPEPTIDE TRANSPORTER-RELATED"/>
    <property type="match status" value="1"/>
</dbReference>
<keyword evidence="3" id="KW-0813">Transport</keyword>
<dbReference type="Gene3D" id="1.20.1250.20">
    <property type="entry name" value="MFS general substrate transporter like domains"/>
    <property type="match status" value="1"/>
</dbReference>
<feature type="transmembrane region" description="Helical" evidence="12">
    <location>
        <begin position="472"/>
        <end position="492"/>
    </location>
</feature>
<organism evidence="13 14">
    <name type="scientific">Accipiter nisus</name>
    <name type="common">Eurasian sparrowhawk</name>
    <dbReference type="NCBI Taxonomy" id="211598"/>
    <lineage>
        <taxon>Eukaryota</taxon>
        <taxon>Metazoa</taxon>
        <taxon>Chordata</taxon>
        <taxon>Craniata</taxon>
        <taxon>Vertebrata</taxon>
        <taxon>Euteleostomi</taxon>
        <taxon>Archelosauria</taxon>
        <taxon>Archosauria</taxon>
        <taxon>Dinosauria</taxon>
        <taxon>Saurischia</taxon>
        <taxon>Theropoda</taxon>
        <taxon>Coelurosauria</taxon>
        <taxon>Aves</taxon>
        <taxon>Neognathae</taxon>
        <taxon>Neoaves</taxon>
        <taxon>Telluraves</taxon>
        <taxon>Accipitrimorphae</taxon>
        <taxon>Accipitriformes</taxon>
        <taxon>Accipitridae</taxon>
        <taxon>Accipitrinae</taxon>
        <taxon>Accipiter</taxon>
    </lineage>
</organism>
<dbReference type="Proteomes" id="UP000694541">
    <property type="component" value="Unplaced"/>
</dbReference>
<dbReference type="GO" id="GO:0015293">
    <property type="term" value="F:symporter activity"/>
    <property type="evidence" value="ECO:0007669"/>
    <property type="project" value="UniProtKB-KW"/>
</dbReference>
<feature type="transmembrane region" description="Helical" evidence="12">
    <location>
        <begin position="198"/>
        <end position="217"/>
    </location>
</feature>
<feature type="transmembrane region" description="Helical" evidence="12">
    <location>
        <begin position="439"/>
        <end position="460"/>
    </location>
</feature>
<protein>
    <recommendedName>
        <fullName evidence="11">Solute carrier family 15 member 5</fullName>
    </recommendedName>
</protein>
<evidence type="ECO:0000256" key="12">
    <source>
        <dbReference type="SAM" id="Phobius"/>
    </source>
</evidence>
<evidence type="ECO:0000256" key="2">
    <source>
        <dbReference type="ARBA" id="ARBA00005982"/>
    </source>
</evidence>
<keyword evidence="4 12" id="KW-0812">Transmembrane</keyword>
<keyword evidence="8 12" id="KW-1133">Transmembrane helix</keyword>
<keyword evidence="5" id="KW-0769">Symport</keyword>
<feature type="transmembrane region" description="Helical" evidence="12">
    <location>
        <begin position="388"/>
        <end position="406"/>
    </location>
</feature>
<feature type="transmembrane region" description="Helical" evidence="12">
    <location>
        <begin position="512"/>
        <end position="531"/>
    </location>
</feature>
<comment type="subcellular location">
    <subcellularLocation>
        <location evidence="1">Membrane</location>
        <topology evidence="1">Multi-pass membrane protein</topology>
    </subcellularLocation>
</comment>
<reference evidence="13" key="1">
    <citation type="submission" date="2025-08" db="UniProtKB">
        <authorList>
            <consortium name="Ensembl"/>
        </authorList>
    </citation>
    <scope>IDENTIFICATION</scope>
</reference>
<evidence type="ECO:0000256" key="9">
    <source>
        <dbReference type="ARBA" id="ARBA00023136"/>
    </source>
</evidence>
<reference evidence="13" key="2">
    <citation type="submission" date="2025-09" db="UniProtKB">
        <authorList>
            <consortium name="Ensembl"/>
        </authorList>
    </citation>
    <scope>IDENTIFICATION</scope>
</reference>